<feature type="region of interest" description="Disordered" evidence="1">
    <location>
        <begin position="632"/>
        <end position="696"/>
    </location>
</feature>
<feature type="region of interest" description="Disordered" evidence="1">
    <location>
        <begin position="39"/>
        <end position="149"/>
    </location>
</feature>
<organism evidence="2">
    <name type="scientific">Dichomitus squalens</name>
    <dbReference type="NCBI Taxonomy" id="114155"/>
    <lineage>
        <taxon>Eukaryota</taxon>
        <taxon>Fungi</taxon>
        <taxon>Dikarya</taxon>
        <taxon>Basidiomycota</taxon>
        <taxon>Agaricomycotina</taxon>
        <taxon>Agaricomycetes</taxon>
        <taxon>Polyporales</taxon>
        <taxon>Polyporaceae</taxon>
        <taxon>Dichomitus</taxon>
    </lineage>
</organism>
<dbReference type="OrthoDB" id="2804764at2759"/>
<feature type="compositionally biased region" description="Low complexity" evidence="1">
    <location>
        <begin position="408"/>
        <end position="440"/>
    </location>
</feature>
<feature type="compositionally biased region" description="Low complexity" evidence="1">
    <location>
        <begin position="585"/>
        <end position="605"/>
    </location>
</feature>
<accession>A0A4Q9MG18</accession>
<evidence type="ECO:0000256" key="1">
    <source>
        <dbReference type="SAM" id="MobiDB-lite"/>
    </source>
</evidence>
<feature type="compositionally biased region" description="Pro residues" evidence="1">
    <location>
        <begin position="632"/>
        <end position="659"/>
    </location>
</feature>
<name>A0A4Q9MG18_9APHY</name>
<feature type="region of interest" description="Disordered" evidence="1">
    <location>
        <begin position="483"/>
        <end position="517"/>
    </location>
</feature>
<feature type="compositionally biased region" description="Low complexity" evidence="1">
    <location>
        <begin position="108"/>
        <end position="117"/>
    </location>
</feature>
<feature type="compositionally biased region" description="Basic and acidic residues" evidence="1">
    <location>
        <begin position="68"/>
        <end position="84"/>
    </location>
</feature>
<feature type="compositionally biased region" description="Low complexity" evidence="1">
    <location>
        <begin position="503"/>
        <end position="512"/>
    </location>
</feature>
<sequence>MSLTSDSHPSPFTVQEFSELVRSAFNISDADLTSRLNQPLLSLTPASPRSPSPPDRIQPPGFLSRGRTAGDARRSRSSSLDDRSPLSSPARPRSRSGTISARRMFQQVRSRASALVLRSREAPASHSRAPSPAPYEPLPRPCPSPTLSASSFVRALSPWSMLDSTANRPSSRAPSPSRSLLTPTRRSVSPPPLPARQAQSYGPSVSRSPTSALRSFFDDTPVQSKRAYSRPATSASVVHPLYRVTTSHSVQEGLPHESLPSFFEDTGYRVANPRPPSYCRPVPPSTAIHSRLPPLRKTKSSGYGLLGREDHQSSSRTIDGPAMKVGFQDFALWNSRKGENMPSPLTHPRDPPPVPAYVYERRGSATSNSTGSTRSSSSLSLRLSSLVELALPSKMRIRGRSKLNLNTASGSEEASADSSPSTLSSGSLPSTPSSPISPFSRAQAQVYSASTEDHALPNPDTKPEEDALAIGRVLTPEADPFAKGDIVLPMHGSPRQPIHLSRRASSQDSPSSLNRVVTWDDQGKPHAVKRVRNSLPATPVSTAPTFPSSCSVYSSSSPRSDASYTFPARKSPAITPKRDGPPSAWPSLVSTSSSSSRPATSPCSPKAAFKRNSKPLSANDMFSALPVGLPPPFPPPSLPPPNRDLPSVPLPSPRAPSLPPKERHGYIPRSHRSLPPSPHPSQTEPSGDHSLNPRTSDDCHVSIIPLSLALQECSVKAFPDRRQVVEAPSLGEPWSGTIGNMPTLGRPATPIPGPRRISKRRSTDSTSTITASPCSSALHDTAPSFDCRMSAASRDGSVLTEGSSYSIEASPRHHSNAVLEDEAEFWSPRSSQLAVSYTAPSSLEANERSRSQTSMAMHSAPRVPTWRAGKAASAEGRS</sequence>
<feature type="compositionally biased region" description="Low complexity" evidence="1">
    <location>
        <begin position="58"/>
        <end position="67"/>
    </location>
</feature>
<gene>
    <name evidence="2" type="ORF">BD311DRAFT_451569</name>
</gene>
<feature type="compositionally biased region" description="Polar residues" evidence="1">
    <location>
        <begin position="535"/>
        <end position="547"/>
    </location>
</feature>
<feature type="region of interest" description="Disordered" evidence="1">
    <location>
        <begin position="838"/>
        <end position="878"/>
    </location>
</feature>
<feature type="compositionally biased region" description="Polar residues" evidence="1">
    <location>
        <begin position="197"/>
        <end position="212"/>
    </location>
</feature>
<protein>
    <submittedName>
        <fullName evidence="2">Uncharacterized protein</fullName>
    </submittedName>
</protein>
<reference evidence="2" key="1">
    <citation type="submission" date="2019-01" db="EMBL/GenBank/DDBJ databases">
        <title>Draft genome sequences of three monokaryotic isolates of the white-rot basidiomycete fungus Dichomitus squalens.</title>
        <authorList>
            <consortium name="DOE Joint Genome Institute"/>
            <person name="Lopez S.C."/>
            <person name="Andreopoulos B."/>
            <person name="Pangilinan J."/>
            <person name="Lipzen A."/>
            <person name="Riley R."/>
            <person name="Ahrendt S."/>
            <person name="Ng V."/>
            <person name="Barry K."/>
            <person name="Daum C."/>
            <person name="Grigoriev I.V."/>
            <person name="Hilden K.S."/>
            <person name="Makela M.R."/>
            <person name="de Vries R.P."/>
        </authorList>
    </citation>
    <scope>NUCLEOTIDE SEQUENCE [LARGE SCALE GENOMIC DNA]</scope>
    <source>
        <strain evidence="2">OM18370.1</strain>
    </source>
</reference>
<feature type="region of interest" description="Disordered" evidence="1">
    <location>
        <begin position="406"/>
        <end position="464"/>
    </location>
</feature>
<feature type="region of interest" description="Disordered" evidence="1">
    <location>
        <begin position="735"/>
        <end position="773"/>
    </location>
</feature>
<evidence type="ECO:0000313" key="2">
    <source>
        <dbReference type="EMBL" id="TBU26354.1"/>
    </source>
</evidence>
<feature type="compositionally biased region" description="Pro residues" evidence="1">
    <location>
        <begin position="131"/>
        <end position="144"/>
    </location>
</feature>
<proteinExistence type="predicted"/>
<feature type="region of interest" description="Disordered" evidence="1">
    <location>
        <begin position="274"/>
        <end position="321"/>
    </location>
</feature>
<feature type="region of interest" description="Disordered" evidence="1">
    <location>
        <begin position="338"/>
        <end position="358"/>
    </location>
</feature>
<feature type="compositionally biased region" description="Basic and acidic residues" evidence="1">
    <location>
        <begin position="451"/>
        <end position="464"/>
    </location>
</feature>
<dbReference type="Proteomes" id="UP000292957">
    <property type="component" value="Unassembled WGS sequence"/>
</dbReference>
<feature type="region of interest" description="Disordered" evidence="1">
    <location>
        <begin position="163"/>
        <end position="212"/>
    </location>
</feature>
<feature type="compositionally biased region" description="Pro residues" evidence="1">
    <location>
        <begin position="48"/>
        <end position="57"/>
    </location>
</feature>
<dbReference type="AlphaFoldDB" id="A0A4Q9MG18"/>
<feature type="compositionally biased region" description="Polar residues" evidence="1">
    <location>
        <begin position="764"/>
        <end position="773"/>
    </location>
</feature>
<feature type="compositionally biased region" description="Pro residues" evidence="1">
    <location>
        <begin position="274"/>
        <end position="284"/>
    </location>
</feature>
<feature type="compositionally biased region" description="Low complexity" evidence="1">
    <location>
        <begin position="548"/>
        <end position="563"/>
    </location>
</feature>
<feature type="region of interest" description="Disordered" evidence="1">
    <location>
        <begin position="533"/>
        <end position="612"/>
    </location>
</feature>
<dbReference type="EMBL" id="ML143447">
    <property type="protein sequence ID" value="TBU26354.1"/>
    <property type="molecule type" value="Genomic_DNA"/>
</dbReference>
<feature type="compositionally biased region" description="Low complexity" evidence="1">
    <location>
        <begin position="164"/>
        <end position="187"/>
    </location>
</feature>